<keyword evidence="2 7" id="KW-0812">Transmembrane</keyword>
<feature type="compositionally biased region" description="Polar residues" evidence="6">
    <location>
        <begin position="397"/>
        <end position="408"/>
    </location>
</feature>
<evidence type="ECO:0000256" key="1">
    <source>
        <dbReference type="ARBA" id="ARBA00004141"/>
    </source>
</evidence>
<dbReference type="PANTHER" id="PTHR33048">
    <property type="entry name" value="PTH11-LIKE INTEGRAL MEMBRANE PROTEIN (AFU_ORTHOLOGUE AFUA_5G11245)"/>
    <property type="match status" value="1"/>
</dbReference>
<evidence type="ECO:0000313" key="10">
    <source>
        <dbReference type="Proteomes" id="UP000799537"/>
    </source>
</evidence>
<accession>A0A6A6BYY9</accession>
<evidence type="ECO:0000313" key="9">
    <source>
        <dbReference type="EMBL" id="KAF2159130.1"/>
    </source>
</evidence>
<comment type="subcellular location">
    <subcellularLocation>
        <location evidence="1">Membrane</location>
        <topology evidence="1">Multi-pass membrane protein</topology>
    </subcellularLocation>
</comment>
<feature type="transmembrane region" description="Helical" evidence="7">
    <location>
        <begin position="38"/>
        <end position="58"/>
    </location>
</feature>
<name>A0A6A6BYY9_ZASCE</name>
<evidence type="ECO:0000256" key="3">
    <source>
        <dbReference type="ARBA" id="ARBA00022989"/>
    </source>
</evidence>
<evidence type="ECO:0000256" key="5">
    <source>
        <dbReference type="ARBA" id="ARBA00038359"/>
    </source>
</evidence>
<dbReference type="InterPro" id="IPR049326">
    <property type="entry name" value="Rhodopsin_dom_fungi"/>
</dbReference>
<evidence type="ECO:0000256" key="7">
    <source>
        <dbReference type="SAM" id="Phobius"/>
    </source>
</evidence>
<dbReference type="EMBL" id="ML993642">
    <property type="protein sequence ID" value="KAF2159130.1"/>
    <property type="molecule type" value="Genomic_DNA"/>
</dbReference>
<dbReference type="GeneID" id="54567924"/>
<feature type="transmembrane region" description="Helical" evidence="7">
    <location>
        <begin position="174"/>
        <end position="195"/>
    </location>
</feature>
<feature type="domain" description="Rhodopsin" evidence="8">
    <location>
        <begin position="54"/>
        <end position="321"/>
    </location>
</feature>
<dbReference type="Pfam" id="PF20684">
    <property type="entry name" value="Fung_rhodopsin"/>
    <property type="match status" value="1"/>
</dbReference>
<feature type="transmembrane region" description="Helical" evidence="7">
    <location>
        <begin position="259"/>
        <end position="281"/>
    </location>
</feature>
<evidence type="ECO:0000256" key="4">
    <source>
        <dbReference type="ARBA" id="ARBA00023136"/>
    </source>
</evidence>
<dbReference type="InterPro" id="IPR052337">
    <property type="entry name" value="SAT4-like"/>
</dbReference>
<keyword evidence="10" id="KW-1185">Reference proteome</keyword>
<proteinExistence type="inferred from homology"/>
<dbReference type="PANTHER" id="PTHR33048:SF47">
    <property type="entry name" value="INTEGRAL MEMBRANE PROTEIN-RELATED"/>
    <property type="match status" value="1"/>
</dbReference>
<reference evidence="9" key="1">
    <citation type="journal article" date="2020" name="Stud. Mycol.">
        <title>101 Dothideomycetes genomes: a test case for predicting lifestyles and emergence of pathogens.</title>
        <authorList>
            <person name="Haridas S."/>
            <person name="Albert R."/>
            <person name="Binder M."/>
            <person name="Bloem J."/>
            <person name="Labutti K."/>
            <person name="Salamov A."/>
            <person name="Andreopoulos B."/>
            <person name="Baker S."/>
            <person name="Barry K."/>
            <person name="Bills G."/>
            <person name="Bluhm B."/>
            <person name="Cannon C."/>
            <person name="Castanera R."/>
            <person name="Culley D."/>
            <person name="Daum C."/>
            <person name="Ezra D."/>
            <person name="Gonzalez J."/>
            <person name="Henrissat B."/>
            <person name="Kuo A."/>
            <person name="Liang C."/>
            <person name="Lipzen A."/>
            <person name="Lutzoni F."/>
            <person name="Magnuson J."/>
            <person name="Mondo S."/>
            <person name="Nolan M."/>
            <person name="Ohm R."/>
            <person name="Pangilinan J."/>
            <person name="Park H.-J."/>
            <person name="Ramirez L."/>
            <person name="Alfaro M."/>
            <person name="Sun H."/>
            <person name="Tritt A."/>
            <person name="Yoshinaga Y."/>
            <person name="Zwiers L.-H."/>
            <person name="Turgeon B."/>
            <person name="Goodwin S."/>
            <person name="Spatafora J."/>
            <person name="Crous P."/>
            <person name="Grigoriev I."/>
        </authorList>
    </citation>
    <scope>NUCLEOTIDE SEQUENCE</scope>
    <source>
        <strain evidence="9">ATCC 36951</strain>
    </source>
</reference>
<protein>
    <recommendedName>
        <fullName evidence="8">Rhodopsin domain-containing protein</fullName>
    </recommendedName>
</protein>
<dbReference type="GO" id="GO:0016020">
    <property type="term" value="C:membrane"/>
    <property type="evidence" value="ECO:0007669"/>
    <property type="project" value="UniProtKB-SubCell"/>
</dbReference>
<feature type="transmembrane region" description="Helical" evidence="7">
    <location>
        <begin position="228"/>
        <end position="247"/>
    </location>
</feature>
<dbReference type="AlphaFoldDB" id="A0A6A6BYY9"/>
<evidence type="ECO:0000259" key="8">
    <source>
        <dbReference type="Pfam" id="PF20684"/>
    </source>
</evidence>
<organism evidence="9 10">
    <name type="scientific">Zasmidium cellare ATCC 36951</name>
    <dbReference type="NCBI Taxonomy" id="1080233"/>
    <lineage>
        <taxon>Eukaryota</taxon>
        <taxon>Fungi</taxon>
        <taxon>Dikarya</taxon>
        <taxon>Ascomycota</taxon>
        <taxon>Pezizomycotina</taxon>
        <taxon>Dothideomycetes</taxon>
        <taxon>Dothideomycetidae</taxon>
        <taxon>Mycosphaerellales</taxon>
        <taxon>Mycosphaerellaceae</taxon>
        <taxon>Zasmidium</taxon>
    </lineage>
</organism>
<feature type="compositionally biased region" description="Low complexity" evidence="6">
    <location>
        <begin position="380"/>
        <end position="394"/>
    </location>
</feature>
<sequence length="408" mass="44592">MASPTNAEAIESLIAKPGALPPGTTAAFLEQSIDTPSIIGILFVASLVLAICLLRYFARCYVGRRFGLDDYLALVGLVCLSFARCLPFASAHQSSVPQALLSAFTALSIVLIHLGSGRHFVYIEYFLSNAQLNKTEILDFAAHIIYTTALLICRLSGLALYARITQDAVFMTRAARAAAAFMIATYLVQLFLLIFHCVPVTGTWPYSFQPTFDDYKCLQWGTVYVTNSAISLICDLILFLIPSAIIARLQVTRIRKVKLCLILMPGVLVIAITIARIYLVVTSQWNPDESWDYDILLAVEVSEIGSTLIALSIPALKPFLDKILASFRGFTSTSGAEANLHSSARPRTRSEEHPLELEERSLAGGNQWVTSEPGDEEFVLSGKLSGTRGTSSKTSTEDMTSAQIPYNT</sequence>
<keyword evidence="4 7" id="KW-0472">Membrane</keyword>
<evidence type="ECO:0000256" key="2">
    <source>
        <dbReference type="ARBA" id="ARBA00022692"/>
    </source>
</evidence>
<comment type="similarity">
    <text evidence="5">Belongs to the SAT4 family.</text>
</comment>
<dbReference type="Proteomes" id="UP000799537">
    <property type="component" value="Unassembled WGS sequence"/>
</dbReference>
<feature type="transmembrane region" description="Helical" evidence="7">
    <location>
        <begin position="140"/>
        <end position="162"/>
    </location>
</feature>
<dbReference type="RefSeq" id="XP_033660019.1">
    <property type="nucleotide sequence ID" value="XM_033814652.1"/>
</dbReference>
<feature type="region of interest" description="Disordered" evidence="6">
    <location>
        <begin position="362"/>
        <end position="408"/>
    </location>
</feature>
<feature type="transmembrane region" description="Helical" evidence="7">
    <location>
        <begin position="70"/>
        <end position="87"/>
    </location>
</feature>
<dbReference type="OrthoDB" id="5417844at2759"/>
<evidence type="ECO:0000256" key="6">
    <source>
        <dbReference type="SAM" id="MobiDB-lite"/>
    </source>
</evidence>
<gene>
    <name evidence="9" type="ORF">M409DRAFT_61083</name>
</gene>
<keyword evidence="3 7" id="KW-1133">Transmembrane helix</keyword>